<dbReference type="Proteomes" id="UP000217696">
    <property type="component" value="Chromosome"/>
</dbReference>
<organism evidence="1 2">
    <name type="scientific">Aneurinibacillus soli</name>
    <dbReference type="NCBI Taxonomy" id="1500254"/>
    <lineage>
        <taxon>Bacteria</taxon>
        <taxon>Bacillati</taxon>
        <taxon>Bacillota</taxon>
        <taxon>Bacilli</taxon>
        <taxon>Bacillales</taxon>
        <taxon>Paenibacillaceae</taxon>
        <taxon>Aneurinibacillus group</taxon>
        <taxon>Aneurinibacillus</taxon>
    </lineage>
</organism>
<accession>A0A0U5BGW2</accession>
<dbReference type="OrthoDB" id="2939102at2"/>
<evidence type="ECO:0000313" key="2">
    <source>
        <dbReference type="Proteomes" id="UP000217696"/>
    </source>
</evidence>
<evidence type="ECO:0000313" key="1">
    <source>
        <dbReference type="EMBL" id="BAU27422.1"/>
    </source>
</evidence>
<dbReference type="RefSeq" id="WP_096464748.1">
    <property type="nucleotide sequence ID" value="NZ_AP017312.1"/>
</dbReference>
<sequence>MVLKKQTVWLLSMLAILVVLSAYYLVQGPTQQVPMATGQMNDQGVLPAGDGKDKGIKVSTKQVTPHTDGVPVASPSDDYFIGYKMQRDAQQEQELGRYMEAMTNANTKPAAKADAKKNYDELSARKDNQDQVEELVKAIGSYKDVVVIAKDDMVRVLVQTDNLKKDKAVEIINLVKQQMKVPGNNIVVNYKP</sequence>
<gene>
    <name evidence="1" type="primary">spoIIIAH</name>
    <name evidence="1" type="ORF">CB4_01596</name>
</gene>
<dbReference type="InterPro" id="IPR038503">
    <property type="entry name" value="SpoIIIAH_sf"/>
</dbReference>
<keyword evidence="2" id="KW-1185">Reference proteome</keyword>
<dbReference type="Gene3D" id="1.10.287.4300">
    <property type="entry name" value="Stage III sporulation protein AH-like"/>
    <property type="match status" value="1"/>
</dbReference>
<dbReference type="KEGG" id="asoc:CB4_01596"/>
<reference evidence="1 2" key="1">
    <citation type="submission" date="2015-12" db="EMBL/GenBank/DDBJ databases">
        <title>Genome sequence of Aneurinibacillus soli.</title>
        <authorList>
            <person name="Lee J.S."/>
            <person name="Lee K.C."/>
            <person name="Kim K.K."/>
            <person name="Lee B.W."/>
        </authorList>
    </citation>
    <scope>NUCLEOTIDE SEQUENCE [LARGE SCALE GENOMIC DNA]</scope>
    <source>
        <strain evidence="1 2">CB4</strain>
    </source>
</reference>
<protein>
    <submittedName>
        <fullName evidence="1">Stage III sporulation protein AH</fullName>
    </submittedName>
</protein>
<proteinExistence type="predicted"/>
<dbReference type="Pfam" id="PF12685">
    <property type="entry name" value="SpoIIIAH"/>
    <property type="match status" value="1"/>
</dbReference>
<dbReference type="AlphaFoldDB" id="A0A0U5BGW2"/>
<dbReference type="EMBL" id="AP017312">
    <property type="protein sequence ID" value="BAU27422.1"/>
    <property type="molecule type" value="Genomic_DNA"/>
</dbReference>
<name>A0A0U5BGW2_9BACL</name>
<dbReference type="InterPro" id="IPR024232">
    <property type="entry name" value="SpoIIIAH"/>
</dbReference>